<keyword evidence="5" id="KW-0406">Ion transport</keyword>
<evidence type="ECO:0000256" key="3">
    <source>
        <dbReference type="ARBA" id="ARBA00022692"/>
    </source>
</evidence>
<dbReference type="SUPFAM" id="SSF63712">
    <property type="entry name" value="Nicotinic receptor ligand binding domain-like"/>
    <property type="match status" value="1"/>
</dbReference>
<organism evidence="12 13">
    <name type="scientific">Eschrichtius robustus</name>
    <name type="common">California gray whale</name>
    <name type="synonym">Eschrichtius gibbosus</name>
    <dbReference type="NCBI Taxonomy" id="9764"/>
    <lineage>
        <taxon>Eukaryota</taxon>
        <taxon>Metazoa</taxon>
        <taxon>Chordata</taxon>
        <taxon>Craniata</taxon>
        <taxon>Vertebrata</taxon>
        <taxon>Euteleostomi</taxon>
        <taxon>Mammalia</taxon>
        <taxon>Eutheria</taxon>
        <taxon>Laurasiatheria</taxon>
        <taxon>Artiodactyla</taxon>
        <taxon>Whippomorpha</taxon>
        <taxon>Cetacea</taxon>
        <taxon>Mysticeti</taxon>
        <taxon>Eschrichtiidae</taxon>
        <taxon>Eschrichtius</taxon>
    </lineage>
</organism>
<dbReference type="Gene3D" id="2.70.170.10">
    <property type="entry name" value="Neurotransmitter-gated ion-channel ligand-binding domain"/>
    <property type="match status" value="1"/>
</dbReference>
<gene>
    <name evidence="12" type="ORF">J1605_021311</name>
</gene>
<protein>
    <recommendedName>
        <fullName evidence="11">Neurotransmitter-gated ion-channel ligand-binding domain-containing protein</fullName>
    </recommendedName>
</protein>
<evidence type="ECO:0000259" key="11">
    <source>
        <dbReference type="Pfam" id="PF02931"/>
    </source>
</evidence>
<dbReference type="AlphaFoldDB" id="A0AB34HI42"/>
<comment type="subcellular location">
    <subcellularLocation>
        <location evidence="10">Synaptic cell membrane</location>
        <topology evidence="10">Multi-pass membrane protein</topology>
    </subcellularLocation>
</comment>
<keyword evidence="6" id="KW-0472">Membrane</keyword>
<accession>A0AB34HI42</accession>
<dbReference type="InterPro" id="IPR006201">
    <property type="entry name" value="Neur_channel"/>
</dbReference>
<name>A0AB34HI42_ESCRO</name>
<keyword evidence="4" id="KW-0770">Synapse</keyword>
<evidence type="ECO:0000256" key="2">
    <source>
        <dbReference type="ARBA" id="ARBA00022475"/>
    </source>
</evidence>
<evidence type="ECO:0000313" key="12">
    <source>
        <dbReference type="EMBL" id="KAJ8790234.1"/>
    </source>
</evidence>
<keyword evidence="13" id="KW-1185">Reference proteome</keyword>
<reference evidence="12 13" key="1">
    <citation type="submission" date="2022-11" db="EMBL/GenBank/DDBJ databases">
        <title>Whole genome sequence of Eschrichtius robustus ER-17-0199.</title>
        <authorList>
            <person name="Bruniche-Olsen A."/>
            <person name="Black A.N."/>
            <person name="Fields C.J."/>
            <person name="Walden K."/>
            <person name="Dewoody J.A."/>
        </authorList>
    </citation>
    <scope>NUCLEOTIDE SEQUENCE [LARGE SCALE GENOMIC DNA]</scope>
    <source>
        <strain evidence="12">ER-17-0199</strain>
        <tissue evidence="12">Blubber</tissue>
    </source>
</reference>
<dbReference type="GO" id="GO:0022848">
    <property type="term" value="F:acetylcholine-gated monoatomic cation-selective channel activity"/>
    <property type="evidence" value="ECO:0007669"/>
    <property type="project" value="InterPro"/>
</dbReference>
<evidence type="ECO:0000256" key="5">
    <source>
        <dbReference type="ARBA" id="ARBA00023065"/>
    </source>
</evidence>
<evidence type="ECO:0000256" key="6">
    <source>
        <dbReference type="ARBA" id="ARBA00023136"/>
    </source>
</evidence>
<keyword evidence="8" id="KW-1071">Ligand-gated ion channel</keyword>
<evidence type="ECO:0000313" key="13">
    <source>
        <dbReference type="Proteomes" id="UP001159641"/>
    </source>
</evidence>
<dbReference type="InterPro" id="IPR006202">
    <property type="entry name" value="Neur_chan_lig-bd"/>
</dbReference>
<feature type="domain" description="Neurotransmitter-gated ion-channel ligand-binding" evidence="11">
    <location>
        <begin position="237"/>
        <end position="276"/>
    </location>
</feature>
<dbReference type="PANTHER" id="PTHR18945">
    <property type="entry name" value="NEUROTRANSMITTER GATED ION CHANNEL"/>
    <property type="match status" value="1"/>
</dbReference>
<evidence type="ECO:0000256" key="9">
    <source>
        <dbReference type="ARBA" id="ARBA00023303"/>
    </source>
</evidence>
<dbReference type="InterPro" id="IPR036734">
    <property type="entry name" value="Neur_chan_lig-bd_sf"/>
</dbReference>
<proteinExistence type="predicted"/>
<keyword evidence="3" id="KW-0812">Transmembrane</keyword>
<dbReference type="GO" id="GO:0045211">
    <property type="term" value="C:postsynaptic membrane"/>
    <property type="evidence" value="ECO:0007669"/>
    <property type="project" value="InterPro"/>
</dbReference>
<dbReference type="Pfam" id="PF02931">
    <property type="entry name" value="Neur_chan_LBD"/>
    <property type="match status" value="2"/>
</dbReference>
<dbReference type="InterPro" id="IPR002394">
    <property type="entry name" value="Nicotinic_acetylcholine_rcpt"/>
</dbReference>
<evidence type="ECO:0000256" key="8">
    <source>
        <dbReference type="ARBA" id="ARBA00023286"/>
    </source>
</evidence>
<dbReference type="EMBL" id="JAIQCJ010001357">
    <property type="protein sequence ID" value="KAJ8790234.1"/>
    <property type="molecule type" value="Genomic_DNA"/>
</dbReference>
<dbReference type="Proteomes" id="UP001159641">
    <property type="component" value="Unassembled WGS sequence"/>
</dbReference>
<keyword evidence="9" id="KW-0407">Ion channel</keyword>
<evidence type="ECO:0000256" key="1">
    <source>
        <dbReference type="ARBA" id="ARBA00022448"/>
    </source>
</evidence>
<feature type="domain" description="Neurotransmitter-gated ion-channel ligand-binding" evidence="11">
    <location>
        <begin position="167"/>
        <end position="220"/>
    </location>
</feature>
<dbReference type="GO" id="GO:0004888">
    <property type="term" value="F:transmembrane signaling receptor activity"/>
    <property type="evidence" value="ECO:0007669"/>
    <property type="project" value="InterPro"/>
</dbReference>
<sequence length="277" mass="31205">MHTRESSSIRAHAGTLQNLTGQAAWFCGGASDSRVLQQPGESTAPRPLSKRNSQSVLAATGPIRGNPNIQWHILGWLKVYRPVVSTATLGTLGPPHFFQVSLPPPVLRPREGLLVFADGQPCPASTPEKWTEIMQASELDPGPRERDSCKHLPGRLAEPSFVAKHEDSLFKDLFQDYERWVRPVEHLNDKIKIKFGLAISQLVDVDEKNQLMTTNVWLKQFSLFLTVNCIEIESGFFVLKEWIDVKLRWNPDDYSGIKVIRVPSDSLWTPDIVLFDK</sequence>
<dbReference type="PRINTS" id="PR00254">
    <property type="entry name" value="NICOTINICR"/>
</dbReference>
<keyword evidence="2" id="KW-1003">Cell membrane</keyword>
<evidence type="ECO:0000256" key="7">
    <source>
        <dbReference type="ARBA" id="ARBA00023170"/>
    </source>
</evidence>
<evidence type="ECO:0000256" key="4">
    <source>
        <dbReference type="ARBA" id="ARBA00023018"/>
    </source>
</evidence>
<keyword evidence="1" id="KW-0813">Transport</keyword>
<comment type="caution">
    <text evidence="12">The sequence shown here is derived from an EMBL/GenBank/DDBJ whole genome shotgun (WGS) entry which is preliminary data.</text>
</comment>
<evidence type="ECO:0000256" key="10">
    <source>
        <dbReference type="ARBA" id="ARBA00034099"/>
    </source>
</evidence>
<keyword evidence="7" id="KW-0675">Receptor</keyword>